<comment type="caution">
    <text evidence="2">The sequence shown here is derived from an EMBL/GenBank/DDBJ whole genome shotgun (WGS) entry which is preliminary data.</text>
</comment>
<feature type="compositionally biased region" description="Polar residues" evidence="1">
    <location>
        <begin position="21"/>
        <end position="31"/>
    </location>
</feature>
<organism evidence="2">
    <name type="scientific">Tanacetum cinerariifolium</name>
    <name type="common">Dalmatian daisy</name>
    <name type="synonym">Chrysanthemum cinerariifolium</name>
    <dbReference type="NCBI Taxonomy" id="118510"/>
    <lineage>
        <taxon>Eukaryota</taxon>
        <taxon>Viridiplantae</taxon>
        <taxon>Streptophyta</taxon>
        <taxon>Embryophyta</taxon>
        <taxon>Tracheophyta</taxon>
        <taxon>Spermatophyta</taxon>
        <taxon>Magnoliopsida</taxon>
        <taxon>eudicotyledons</taxon>
        <taxon>Gunneridae</taxon>
        <taxon>Pentapetalae</taxon>
        <taxon>asterids</taxon>
        <taxon>campanulids</taxon>
        <taxon>Asterales</taxon>
        <taxon>Asteraceae</taxon>
        <taxon>Asteroideae</taxon>
        <taxon>Anthemideae</taxon>
        <taxon>Anthemidinae</taxon>
        <taxon>Tanacetum</taxon>
    </lineage>
</organism>
<feature type="compositionally biased region" description="Basic residues" evidence="1">
    <location>
        <begin position="130"/>
        <end position="148"/>
    </location>
</feature>
<feature type="compositionally biased region" description="Basic and acidic residues" evidence="1">
    <location>
        <begin position="149"/>
        <end position="166"/>
    </location>
</feature>
<accession>A0A699K5W9</accession>
<feature type="region of interest" description="Disordered" evidence="1">
    <location>
        <begin position="1"/>
        <end position="74"/>
    </location>
</feature>
<name>A0A699K5W9_TANCI</name>
<feature type="region of interest" description="Disordered" evidence="1">
    <location>
        <begin position="389"/>
        <end position="414"/>
    </location>
</feature>
<gene>
    <name evidence="2" type="ORF">Tci_642724</name>
</gene>
<feature type="non-terminal residue" evidence="2">
    <location>
        <position position="1"/>
    </location>
</feature>
<dbReference type="AlphaFoldDB" id="A0A699K5W9"/>
<dbReference type="EMBL" id="BKCJ010472694">
    <property type="protein sequence ID" value="GFA70752.1"/>
    <property type="molecule type" value="Genomic_DNA"/>
</dbReference>
<proteinExistence type="predicted"/>
<reference evidence="2" key="1">
    <citation type="journal article" date="2019" name="Sci. Rep.">
        <title>Draft genome of Tanacetum cinerariifolium, the natural source of mosquito coil.</title>
        <authorList>
            <person name="Yamashiro T."/>
            <person name="Shiraishi A."/>
            <person name="Satake H."/>
            <person name="Nakayama K."/>
        </authorList>
    </citation>
    <scope>NUCLEOTIDE SEQUENCE</scope>
</reference>
<evidence type="ECO:0000313" key="2">
    <source>
        <dbReference type="EMBL" id="GFA70752.1"/>
    </source>
</evidence>
<evidence type="ECO:0000256" key="1">
    <source>
        <dbReference type="SAM" id="MobiDB-lite"/>
    </source>
</evidence>
<feature type="compositionally biased region" description="Polar residues" evidence="1">
    <location>
        <begin position="393"/>
        <end position="403"/>
    </location>
</feature>
<sequence>DVRVERVATTAASLDPERASGNINRTQSTAMPNVPLPQGIGADGSPRCQESMGGSIAQTRSERVPTPSNDSPLLGVYTPGSDEERYEQHELTGNIEQQSNDPPLSRVLTLEESKTAQDFVITRLRVKKLEKKKKKERTPQPRKRRLFKVRVESSAKENLDEEDPSKHEWSMIEEIDQDAGVTLVQIDVKDHGKVTPTQVLADETRNKRNVQTYTSRRAVSTGSGGVSTASRMIGTAKESVSTAGASMPVSTAGMIDKRKASTGSGGISTASMLFSTAKESVSTVGASMPVSTAEERNKYSEVDQVKMLVDPINQRKKYFVVQKVEAKRNKPMTQAQQRAYMSKYIKNMGSYTLNQLKKLSFDEIVKLFETTMKRVNTFVPMETEVRGKASELTARSSQATITDSAEVGSSKRVT</sequence>
<feature type="region of interest" description="Disordered" evidence="1">
    <location>
        <begin position="130"/>
        <end position="166"/>
    </location>
</feature>
<protein>
    <submittedName>
        <fullName evidence="2">Uncharacterized protein</fullName>
    </submittedName>
</protein>